<gene>
    <name evidence="8" type="ORF">UFOPK2342_00227</name>
    <name evidence="9" type="ORF">UFOPK2423_00468</name>
    <name evidence="10" type="ORF">UFOPK3266_00051</name>
    <name evidence="11" type="ORF">UFOPK4367_00642</name>
</gene>
<keyword evidence="1" id="KW-0699">rRNA-binding</keyword>
<feature type="region of interest" description="Disordered" evidence="5">
    <location>
        <begin position="178"/>
        <end position="199"/>
    </location>
</feature>
<sequence length="199" mass="21099">MAEISIAATIRNEFGKGAARRARRDGLVPAVIYGHGSTPRHVTLPAHQLMLALKAHNVLLDLQLEGGAQLVLPKSVVRHAIKNSIEHVDFIEVRRGEKVIIDIAVHTAGDADRDGILEHVNNTISVRAEATAIPTELILDIQGLKIGHSKYASDVVLPAGVELVSAPDTIIVHLADKPTHDEPSAPAPTDVAPAAPAAE</sequence>
<dbReference type="EMBL" id="CAFBAA010000001">
    <property type="protein sequence ID" value="CAB4840075.1"/>
    <property type="molecule type" value="Genomic_DNA"/>
</dbReference>
<evidence type="ECO:0000313" key="10">
    <source>
        <dbReference type="EMBL" id="CAB4840075.1"/>
    </source>
</evidence>
<feature type="compositionally biased region" description="Low complexity" evidence="5">
    <location>
        <begin position="187"/>
        <end position="199"/>
    </location>
</feature>
<dbReference type="EMBL" id="CAFBRC010000032">
    <property type="protein sequence ID" value="CAB5074702.1"/>
    <property type="molecule type" value="Genomic_DNA"/>
</dbReference>
<reference evidence="8" key="1">
    <citation type="submission" date="2020-05" db="EMBL/GenBank/DDBJ databases">
        <authorList>
            <person name="Chiriac C."/>
            <person name="Salcher M."/>
            <person name="Ghai R."/>
            <person name="Kavagutti S V."/>
        </authorList>
    </citation>
    <scope>NUCLEOTIDE SEQUENCE</scope>
</reference>
<evidence type="ECO:0000259" key="7">
    <source>
        <dbReference type="Pfam" id="PF14693"/>
    </source>
</evidence>
<dbReference type="PANTHER" id="PTHR33284:SF1">
    <property type="entry name" value="RIBOSOMAL PROTEIN L25_GLN-TRNA SYNTHETASE, ANTI-CODON-BINDING DOMAIN-CONTAINING PROTEIN"/>
    <property type="match status" value="1"/>
</dbReference>
<dbReference type="InterPro" id="IPR029751">
    <property type="entry name" value="Ribosomal_L25_dom"/>
</dbReference>
<dbReference type="GO" id="GO:0022625">
    <property type="term" value="C:cytosolic large ribosomal subunit"/>
    <property type="evidence" value="ECO:0007669"/>
    <property type="project" value="TreeGrafter"/>
</dbReference>
<dbReference type="Pfam" id="PF01386">
    <property type="entry name" value="Ribosomal_L25p"/>
    <property type="match status" value="1"/>
</dbReference>
<keyword evidence="4" id="KW-0687">Ribonucleoprotein</keyword>
<dbReference type="EMBL" id="CAEZXN010000007">
    <property type="protein sequence ID" value="CAB4689440.1"/>
    <property type="molecule type" value="Genomic_DNA"/>
</dbReference>
<evidence type="ECO:0000256" key="4">
    <source>
        <dbReference type="ARBA" id="ARBA00023274"/>
    </source>
</evidence>
<dbReference type="InterPro" id="IPR011035">
    <property type="entry name" value="Ribosomal_bL25/Gln-tRNA_synth"/>
</dbReference>
<dbReference type="Gene3D" id="2.170.120.20">
    <property type="entry name" value="Ribosomal protein L25, beta domain"/>
    <property type="match status" value="1"/>
</dbReference>
<protein>
    <submittedName>
        <fullName evidence="8">Unannotated protein</fullName>
    </submittedName>
</protein>
<evidence type="ECO:0000313" key="8">
    <source>
        <dbReference type="EMBL" id="CAB4667586.1"/>
    </source>
</evidence>
<evidence type="ECO:0000313" key="11">
    <source>
        <dbReference type="EMBL" id="CAB5074702.1"/>
    </source>
</evidence>
<evidence type="ECO:0000259" key="6">
    <source>
        <dbReference type="Pfam" id="PF01386"/>
    </source>
</evidence>
<keyword evidence="3" id="KW-0689">Ribosomal protein</keyword>
<evidence type="ECO:0000256" key="2">
    <source>
        <dbReference type="ARBA" id="ARBA00022884"/>
    </source>
</evidence>
<dbReference type="GO" id="GO:0006412">
    <property type="term" value="P:translation"/>
    <property type="evidence" value="ECO:0007669"/>
    <property type="project" value="InterPro"/>
</dbReference>
<dbReference type="NCBIfam" id="NF004131">
    <property type="entry name" value="PRK05618.2-1"/>
    <property type="match status" value="1"/>
</dbReference>
<keyword evidence="2" id="KW-0694">RNA-binding</keyword>
<dbReference type="HAMAP" id="MF_01334">
    <property type="entry name" value="Ribosomal_bL25_CTC"/>
    <property type="match status" value="1"/>
</dbReference>
<evidence type="ECO:0000256" key="5">
    <source>
        <dbReference type="SAM" id="MobiDB-lite"/>
    </source>
</evidence>
<dbReference type="Gene3D" id="2.40.240.10">
    <property type="entry name" value="Ribosomal Protein L25, Chain P"/>
    <property type="match status" value="1"/>
</dbReference>
<dbReference type="InterPro" id="IPR037121">
    <property type="entry name" value="Ribosomal_bL25_C"/>
</dbReference>
<dbReference type="AlphaFoldDB" id="A0A6J6M0L0"/>
<name>A0A6J6M0L0_9ZZZZ</name>
<dbReference type="InterPro" id="IPR020057">
    <property type="entry name" value="Ribosomal_bL25_b-dom"/>
</dbReference>
<evidence type="ECO:0000256" key="3">
    <source>
        <dbReference type="ARBA" id="ARBA00022980"/>
    </source>
</evidence>
<feature type="domain" description="Large ribosomal subunit protein bL25 L25" evidence="6">
    <location>
        <begin position="6"/>
        <end position="90"/>
    </location>
</feature>
<evidence type="ECO:0000313" key="9">
    <source>
        <dbReference type="EMBL" id="CAB4689440.1"/>
    </source>
</evidence>
<dbReference type="NCBIfam" id="TIGR00731">
    <property type="entry name" value="bL25_bact_ctc"/>
    <property type="match status" value="1"/>
</dbReference>
<dbReference type="GO" id="GO:0008097">
    <property type="term" value="F:5S rRNA binding"/>
    <property type="evidence" value="ECO:0007669"/>
    <property type="project" value="InterPro"/>
</dbReference>
<evidence type="ECO:0000256" key="1">
    <source>
        <dbReference type="ARBA" id="ARBA00022730"/>
    </source>
</evidence>
<dbReference type="Pfam" id="PF14693">
    <property type="entry name" value="Ribosomal_TL5_C"/>
    <property type="match status" value="1"/>
</dbReference>
<dbReference type="InterPro" id="IPR020930">
    <property type="entry name" value="Ribosomal_uL5_bac-type"/>
</dbReference>
<accession>A0A6J6M0L0</accession>
<dbReference type="CDD" id="cd00495">
    <property type="entry name" value="Ribosomal_L25_TL5_CTC"/>
    <property type="match status" value="1"/>
</dbReference>
<organism evidence="8">
    <name type="scientific">freshwater metagenome</name>
    <dbReference type="NCBI Taxonomy" id="449393"/>
    <lineage>
        <taxon>unclassified sequences</taxon>
        <taxon>metagenomes</taxon>
        <taxon>ecological metagenomes</taxon>
    </lineage>
</organism>
<proteinExistence type="inferred from homology"/>
<dbReference type="EMBL" id="CAEZXB010000002">
    <property type="protein sequence ID" value="CAB4667586.1"/>
    <property type="molecule type" value="Genomic_DNA"/>
</dbReference>
<feature type="domain" description="Large ribosomal subunit protein bL25 beta" evidence="7">
    <location>
        <begin position="98"/>
        <end position="175"/>
    </location>
</feature>
<dbReference type="InterPro" id="IPR001021">
    <property type="entry name" value="Ribosomal_bL25_long"/>
</dbReference>
<dbReference type="GO" id="GO:0003735">
    <property type="term" value="F:structural constituent of ribosome"/>
    <property type="evidence" value="ECO:0007669"/>
    <property type="project" value="InterPro"/>
</dbReference>
<dbReference type="SUPFAM" id="SSF50715">
    <property type="entry name" value="Ribosomal protein L25-like"/>
    <property type="match status" value="1"/>
</dbReference>
<dbReference type="InterPro" id="IPR020056">
    <property type="entry name" value="Rbsml_bL25/Gln-tRNA_synth_N"/>
</dbReference>
<dbReference type="PANTHER" id="PTHR33284">
    <property type="entry name" value="RIBOSOMAL PROTEIN L25/GLN-TRNA SYNTHETASE, ANTI-CODON-BINDING DOMAIN-CONTAINING PROTEIN"/>
    <property type="match status" value="1"/>
</dbReference>